<sequence length="198" mass="23867">MINKKKRLEEANSLFFQKRFSEALFIYSQLYSSFPDNKEYKIYILLCDIAFEDIQKAMALYDYFSILKDENLQDAIKYMEDTIEAYDGNIEKMMSILKDINRQTVEDLNAIKYEEFKALIEKRGSFKVAFEDIMFSTKVAIEKKEDFYDFINRLIENGFNSTAYNYLEGFNEYFIYDKEIVKLYEKLQERQNDTRNRE</sequence>
<dbReference type="SUPFAM" id="SSF48452">
    <property type="entry name" value="TPR-like"/>
    <property type="match status" value="1"/>
</dbReference>
<evidence type="ECO:0000313" key="1">
    <source>
        <dbReference type="EMBL" id="AXK49324.1"/>
    </source>
</evidence>
<reference evidence="1 3" key="2">
    <citation type="submission" date="2018-07" db="EMBL/GenBank/DDBJ databases">
        <title>Complete genome of the Arcobacter trophiarum type strain LMG 25534.</title>
        <authorList>
            <person name="Miller W.G."/>
            <person name="Yee E."/>
        </authorList>
    </citation>
    <scope>NUCLEOTIDE SEQUENCE [LARGE SCALE GENOMIC DNA]</scope>
    <source>
        <strain evidence="1 3">LMG 25534</strain>
    </source>
</reference>
<dbReference type="AlphaFoldDB" id="A0AAD0VMK2"/>
<dbReference type="EMBL" id="CP031367">
    <property type="protein sequence ID" value="AXK49324.1"/>
    <property type="molecule type" value="Genomic_DNA"/>
</dbReference>
<reference evidence="2 4" key="1">
    <citation type="submission" date="2017-10" db="EMBL/GenBank/DDBJ databases">
        <title>Genomics of the genus Arcobacter.</title>
        <authorList>
            <person name="Perez-Cataluna A."/>
            <person name="Figueras M.J."/>
        </authorList>
    </citation>
    <scope>NUCLEOTIDE SEQUENCE [LARGE SCALE GENOMIC DNA]</scope>
    <source>
        <strain evidence="2 4">LMG 25534</strain>
    </source>
</reference>
<dbReference type="Gene3D" id="1.25.40.10">
    <property type="entry name" value="Tetratricopeptide repeat domain"/>
    <property type="match status" value="1"/>
</dbReference>
<dbReference type="RefSeq" id="WP_115428808.1">
    <property type="nucleotide sequence ID" value="NZ_CP031367.1"/>
</dbReference>
<dbReference type="KEGG" id="atp:ATR_1477"/>
<evidence type="ECO:0000313" key="2">
    <source>
        <dbReference type="EMBL" id="RXJ90109.1"/>
    </source>
</evidence>
<gene>
    <name evidence="1" type="ORF">ATR_1477</name>
    <name evidence="2" type="ORF">CRU87_07415</name>
</gene>
<evidence type="ECO:0008006" key="5">
    <source>
        <dbReference type="Google" id="ProtNLM"/>
    </source>
</evidence>
<dbReference type="Proteomes" id="UP000289132">
    <property type="component" value="Unassembled WGS sequence"/>
</dbReference>
<protein>
    <recommendedName>
        <fullName evidence="5">Histidine kinase</fullName>
    </recommendedName>
</protein>
<accession>A0AAD0VMK2</accession>
<dbReference type="InterPro" id="IPR011990">
    <property type="entry name" value="TPR-like_helical_dom_sf"/>
</dbReference>
<evidence type="ECO:0000313" key="4">
    <source>
        <dbReference type="Proteomes" id="UP000289132"/>
    </source>
</evidence>
<name>A0AAD0VMK2_9BACT</name>
<dbReference type="Proteomes" id="UP000254504">
    <property type="component" value="Chromosome"/>
</dbReference>
<keyword evidence="4" id="KW-1185">Reference proteome</keyword>
<dbReference type="EMBL" id="PDKD01000012">
    <property type="protein sequence ID" value="RXJ90109.1"/>
    <property type="molecule type" value="Genomic_DNA"/>
</dbReference>
<proteinExistence type="predicted"/>
<evidence type="ECO:0000313" key="3">
    <source>
        <dbReference type="Proteomes" id="UP000254504"/>
    </source>
</evidence>
<organism evidence="1 3">
    <name type="scientific">Aliarcobacter trophiarum LMG 25534</name>
    <dbReference type="NCBI Taxonomy" id="1032241"/>
    <lineage>
        <taxon>Bacteria</taxon>
        <taxon>Pseudomonadati</taxon>
        <taxon>Campylobacterota</taxon>
        <taxon>Epsilonproteobacteria</taxon>
        <taxon>Campylobacterales</taxon>
        <taxon>Arcobacteraceae</taxon>
        <taxon>Aliarcobacter</taxon>
    </lineage>
</organism>